<evidence type="ECO:0000256" key="1">
    <source>
        <dbReference type="ARBA" id="ARBA00004651"/>
    </source>
</evidence>
<dbReference type="PANTHER" id="PTHR43528">
    <property type="entry name" value="ALPHA-KETOGLUTARATE PERMEASE"/>
    <property type="match status" value="1"/>
</dbReference>
<evidence type="ECO:0000313" key="11">
    <source>
        <dbReference type="Proteomes" id="UP000234505"/>
    </source>
</evidence>
<gene>
    <name evidence="10" type="ORF">CWN50_31205</name>
</gene>
<evidence type="ECO:0000256" key="4">
    <source>
        <dbReference type="ARBA" id="ARBA00022692"/>
    </source>
</evidence>
<name>A0A2J4PP18_9ENTR</name>
<evidence type="ECO:0000313" key="10">
    <source>
        <dbReference type="EMBL" id="PLL20547.1"/>
    </source>
</evidence>
<keyword evidence="2" id="KW-0813">Transport</keyword>
<feature type="domain" description="Major facilitator superfamily (MFS) profile" evidence="9">
    <location>
        <begin position="23"/>
        <end position="250"/>
    </location>
</feature>
<evidence type="ECO:0000256" key="5">
    <source>
        <dbReference type="ARBA" id="ARBA00022847"/>
    </source>
</evidence>
<evidence type="ECO:0000256" key="8">
    <source>
        <dbReference type="SAM" id="Phobius"/>
    </source>
</evidence>
<dbReference type="GO" id="GO:0005886">
    <property type="term" value="C:plasma membrane"/>
    <property type="evidence" value="ECO:0007669"/>
    <property type="project" value="UniProtKB-SubCell"/>
</dbReference>
<keyword evidence="7 8" id="KW-0472">Membrane</keyword>
<evidence type="ECO:0000256" key="7">
    <source>
        <dbReference type="ARBA" id="ARBA00023136"/>
    </source>
</evidence>
<keyword evidence="3" id="KW-1003">Cell membrane</keyword>
<feature type="transmembrane region" description="Helical" evidence="8">
    <location>
        <begin position="96"/>
        <end position="116"/>
    </location>
</feature>
<dbReference type="GO" id="GO:0015293">
    <property type="term" value="F:symporter activity"/>
    <property type="evidence" value="ECO:0007669"/>
    <property type="project" value="UniProtKB-KW"/>
</dbReference>
<dbReference type="InterPro" id="IPR005828">
    <property type="entry name" value="MFS_sugar_transport-like"/>
</dbReference>
<dbReference type="AlphaFoldDB" id="A0A2J4PP18"/>
<feature type="transmembrane region" description="Helical" evidence="8">
    <location>
        <begin position="21"/>
        <end position="42"/>
    </location>
</feature>
<dbReference type="InterPro" id="IPR005829">
    <property type="entry name" value="Sugar_transporter_CS"/>
</dbReference>
<accession>A0A2J4PP18</accession>
<dbReference type="Pfam" id="PF00083">
    <property type="entry name" value="Sugar_tr"/>
    <property type="match status" value="1"/>
</dbReference>
<feature type="transmembrane region" description="Helical" evidence="8">
    <location>
        <begin position="195"/>
        <end position="214"/>
    </location>
</feature>
<keyword evidence="4 8" id="KW-0812">Transmembrane</keyword>
<keyword evidence="5" id="KW-0769">Symport</keyword>
<evidence type="ECO:0000256" key="6">
    <source>
        <dbReference type="ARBA" id="ARBA00022989"/>
    </source>
</evidence>
<proteinExistence type="predicted"/>
<evidence type="ECO:0000256" key="3">
    <source>
        <dbReference type="ARBA" id="ARBA00022475"/>
    </source>
</evidence>
<dbReference type="PANTHER" id="PTHR43528:SF1">
    <property type="entry name" value="ALPHA-KETOGLUTARATE PERMEASE"/>
    <property type="match status" value="1"/>
</dbReference>
<sequence length="250" mass="27569">MTESSISERGSQDQGDTRRRIWAIVGASSGNLVEWFDFYVYSFCSLYFAHIFFPSGNTTTQLLQTAGVFAAGFLMRPIGGWIFGRIADRRGRKTSMLISVCMMCFGSLVIACLPGYATIGTWAPALLLLARLFQGLSVGGEYGTSATYMSEVAVEGKKGFYASFQYVTLIGGQLLAVLVVVALQQILSDEELHAWGWRIPFALGAVLAIVALWLRRQLDETSKQETRALKEAGSFKGLWRNRKAFIMVLG</sequence>
<protein>
    <submittedName>
        <fullName evidence="10">Alpha-ketoglutarate transporter</fullName>
    </submittedName>
</protein>
<dbReference type="Proteomes" id="UP000234505">
    <property type="component" value="Unassembled WGS sequence"/>
</dbReference>
<dbReference type="EMBL" id="PIDS01001691">
    <property type="protein sequence ID" value="PLL20547.1"/>
    <property type="molecule type" value="Genomic_DNA"/>
</dbReference>
<reference evidence="10 11" key="2">
    <citation type="submission" date="2018-01" db="EMBL/GenBank/DDBJ databases">
        <title>Genomic study of Klebsiella pneumoniae.</title>
        <authorList>
            <person name="Yang Y."/>
            <person name="Bicalho R."/>
        </authorList>
    </citation>
    <scope>NUCLEOTIDE SEQUENCE [LARGE SCALE GENOMIC DNA]</scope>
    <source>
        <strain evidence="10 11">A11</strain>
    </source>
</reference>
<dbReference type="InterPro" id="IPR036259">
    <property type="entry name" value="MFS_trans_sf"/>
</dbReference>
<reference evidence="10 11" key="1">
    <citation type="submission" date="2017-11" db="EMBL/GenBank/DDBJ databases">
        <authorList>
            <person name="Han C.G."/>
        </authorList>
    </citation>
    <scope>NUCLEOTIDE SEQUENCE [LARGE SCALE GENOMIC DNA]</scope>
    <source>
        <strain evidence="10 11">A11</strain>
    </source>
</reference>
<feature type="transmembrane region" description="Helical" evidence="8">
    <location>
        <begin position="62"/>
        <end position="84"/>
    </location>
</feature>
<comment type="caution">
    <text evidence="10">The sequence shown here is derived from an EMBL/GenBank/DDBJ whole genome shotgun (WGS) entry which is preliminary data.</text>
</comment>
<dbReference type="InterPro" id="IPR051084">
    <property type="entry name" value="H+-coupled_symporters"/>
</dbReference>
<dbReference type="SUPFAM" id="SSF103473">
    <property type="entry name" value="MFS general substrate transporter"/>
    <property type="match status" value="1"/>
</dbReference>
<evidence type="ECO:0000256" key="2">
    <source>
        <dbReference type="ARBA" id="ARBA00022448"/>
    </source>
</evidence>
<comment type="subcellular location">
    <subcellularLocation>
        <location evidence="1">Cell membrane</location>
        <topology evidence="1">Multi-pass membrane protein</topology>
    </subcellularLocation>
</comment>
<dbReference type="FunFam" id="1.20.1250.20:FF:000001">
    <property type="entry name" value="Dicarboxylate MFS transporter"/>
    <property type="match status" value="1"/>
</dbReference>
<evidence type="ECO:0000259" key="9">
    <source>
        <dbReference type="PROSITE" id="PS50850"/>
    </source>
</evidence>
<feature type="non-terminal residue" evidence="10">
    <location>
        <position position="250"/>
    </location>
</feature>
<organism evidence="10 11">
    <name type="scientific">Klebsiella michiganensis</name>
    <dbReference type="NCBI Taxonomy" id="1134687"/>
    <lineage>
        <taxon>Bacteria</taxon>
        <taxon>Pseudomonadati</taxon>
        <taxon>Pseudomonadota</taxon>
        <taxon>Gammaproteobacteria</taxon>
        <taxon>Enterobacterales</taxon>
        <taxon>Enterobacteriaceae</taxon>
        <taxon>Klebsiella/Raoultella group</taxon>
        <taxon>Klebsiella</taxon>
    </lineage>
</organism>
<keyword evidence="6 8" id="KW-1133">Transmembrane helix</keyword>
<dbReference type="PROSITE" id="PS50850">
    <property type="entry name" value="MFS"/>
    <property type="match status" value="1"/>
</dbReference>
<dbReference type="PROSITE" id="PS00217">
    <property type="entry name" value="SUGAR_TRANSPORT_2"/>
    <property type="match status" value="1"/>
</dbReference>
<feature type="transmembrane region" description="Helical" evidence="8">
    <location>
        <begin position="160"/>
        <end position="183"/>
    </location>
</feature>
<dbReference type="Gene3D" id="1.20.1250.20">
    <property type="entry name" value="MFS general substrate transporter like domains"/>
    <property type="match status" value="1"/>
</dbReference>
<dbReference type="InterPro" id="IPR020846">
    <property type="entry name" value="MFS_dom"/>
</dbReference>